<protein>
    <submittedName>
        <fullName evidence="3">Putative integrase IntA domain protein</fullName>
    </submittedName>
</protein>
<dbReference type="STRING" id="419475.A8A54_21140"/>
<evidence type="ECO:0000256" key="1">
    <source>
        <dbReference type="SAM" id="MobiDB-lite"/>
    </source>
</evidence>
<name>A0A256G689_9HYPH</name>
<feature type="signal peptide" evidence="2">
    <location>
        <begin position="1"/>
        <end position="42"/>
    </location>
</feature>
<comment type="caution">
    <text evidence="3">The sequence shown here is derived from an EMBL/GenBank/DDBJ whole genome shotgun (WGS) entry which is preliminary data.</text>
</comment>
<reference evidence="3 4" key="1">
    <citation type="submission" date="2017-07" db="EMBL/GenBank/DDBJ databases">
        <title>Phylogenetic study on the rhizospheric bacterium Ochrobactrum sp. A44.</title>
        <authorList>
            <person name="Krzyzanowska D.M."/>
            <person name="Ossowicki A."/>
            <person name="Rajewska M."/>
            <person name="Maciag T."/>
            <person name="Kaczynski Z."/>
            <person name="Czerwicka M."/>
            <person name="Jafra S."/>
        </authorList>
    </citation>
    <scope>NUCLEOTIDE SEQUENCE [LARGE SCALE GENOMIC DNA]</scope>
    <source>
        <strain evidence="3 4">CCUG 30717</strain>
    </source>
</reference>
<feature type="chain" id="PRO_5012491165" evidence="2">
    <location>
        <begin position="43"/>
        <end position="301"/>
    </location>
</feature>
<gene>
    <name evidence="3" type="ORF">CEV34_4464</name>
</gene>
<dbReference type="EMBL" id="NNRM01000044">
    <property type="protein sequence ID" value="OYR22632.1"/>
    <property type="molecule type" value="Genomic_DNA"/>
</dbReference>
<dbReference type="AlphaFoldDB" id="A0A256G689"/>
<proteinExistence type="predicted"/>
<feature type="region of interest" description="Disordered" evidence="1">
    <location>
        <begin position="278"/>
        <end position="301"/>
    </location>
</feature>
<evidence type="ECO:0000313" key="4">
    <source>
        <dbReference type="Proteomes" id="UP000216188"/>
    </source>
</evidence>
<keyword evidence="4" id="KW-1185">Reference proteome</keyword>
<accession>A0A256G689</accession>
<evidence type="ECO:0000256" key="2">
    <source>
        <dbReference type="SAM" id="SignalP"/>
    </source>
</evidence>
<organism evidence="3 4">
    <name type="scientific">Brucella pseudogrignonensis</name>
    <dbReference type="NCBI Taxonomy" id="419475"/>
    <lineage>
        <taxon>Bacteria</taxon>
        <taxon>Pseudomonadati</taxon>
        <taxon>Pseudomonadota</taxon>
        <taxon>Alphaproteobacteria</taxon>
        <taxon>Hyphomicrobiales</taxon>
        <taxon>Brucellaceae</taxon>
        <taxon>Brucella/Ochrobactrum group</taxon>
        <taxon>Brucella</taxon>
    </lineage>
</organism>
<keyword evidence="2" id="KW-0732">Signal</keyword>
<evidence type="ECO:0000313" key="3">
    <source>
        <dbReference type="EMBL" id="OYR22632.1"/>
    </source>
</evidence>
<dbReference type="Proteomes" id="UP000216188">
    <property type="component" value="Unassembled WGS sequence"/>
</dbReference>
<sequence length="301" mass="33450">MGRQPTLTNSPLALCSKRRRNLMWLSTVAVCTSLNLQSSVHAETWVNNGTYLWGEATNWQEGTVPNAPGAVATFIGNNWQGYYSYLDGQQFTVGELNISGSENGGFLFQHGTLVLSDPDGSAAIHVSTSNPYTDFGEYYPTTVELASATLIDTSDADVETLRHLVNEGMDHNTVRAEFRSGLSRSMAHGRNWQPLPHPLPCCRNSMTIISGDLRQQEIEPNHGRPTNVEEELRKLGFLRVSGPHASASTPPGLLINKDSMVRTEGHLFLTSNQIRHPSCRTRHQSTAKSQECERHHQRYSY</sequence>